<feature type="transmembrane region" description="Helical" evidence="8">
    <location>
        <begin position="209"/>
        <end position="227"/>
    </location>
</feature>
<keyword evidence="11" id="KW-1185">Reference proteome</keyword>
<reference evidence="11" key="1">
    <citation type="submission" date="2018-12" db="EMBL/GenBank/DDBJ databases">
        <title>Complete genome sequence of Roseovarius sp. MME-070.</title>
        <authorList>
            <person name="Nam Y.-D."/>
            <person name="Kang J."/>
            <person name="Chung W.-H."/>
            <person name="Park Y.S."/>
        </authorList>
    </citation>
    <scope>NUCLEOTIDE SEQUENCE [LARGE SCALE GENOMIC DNA]</scope>
    <source>
        <strain evidence="11">MME-070</strain>
    </source>
</reference>
<dbReference type="GO" id="GO:0055085">
    <property type="term" value="P:transmembrane transport"/>
    <property type="evidence" value="ECO:0007669"/>
    <property type="project" value="InterPro"/>
</dbReference>
<keyword evidence="6 8" id="KW-1133">Transmembrane helix</keyword>
<dbReference type="InterPro" id="IPR035906">
    <property type="entry name" value="MetI-like_sf"/>
</dbReference>
<feature type="transmembrane region" description="Helical" evidence="8">
    <location>
        <begin position="239"/>
        <end position="260"/>
    </location>
</feature>
<evidence type="ECO:0000256" key="8">
    <source>
        <dbReference type="RuleBase" id="RU363032"/>
    </source>
</evidence>
<organism evidence="10 11">
    <name type="scientific">Roseovarius faecimaris</name>
    <dbReference type="NCBI Taxonomy" id="2494550"/>
    <lineage>
        <taxon>Bacteria</taxon>
        <taxon>Pseudomonadati</taxon>
        <taxon>Pseudomonadota</taxon>
        <taxon>Alphaproteobacteria</taxon>
        <taxon>Rhodobacterales</taxon>
        <taxon>Roseobacteraceae</taxon>
        <taxon>Roseovarius</taxon>
    </lineage>
</organism>
<dbReference type="Pfam" id="PF00528">
    <property type="entry name" value="BPD_transp_1"/>
    <property type="match status" value="1"/>
</dbReference>
<feature type="transmembrane region" description="Helical" evidence="8">
    <location>
        <begin position="15"/>
        <end position="36"/>
    </location>
</feature>
<dbReference type="AlphaFoldDB" id="A0A6I6IMI3"/>
<comment type="subcellular location">
    <subcellularLocation>
        <location evidence="1 8">Cell membrane</location>
        <topology evidence="1 8">Multi-pass membrane protein</topology>
    </subcellularLocation>
</comment>
<dbReference type="InterPro" id="IPR000515">
    <property type="entry name" value="MetI-like"/>
</dbReference>
<evidence type="ECO:0000256" key="4">
    <source>
        <dbReference type="ARBA" id="ARBA00022475"/>
    </source>
</evidence>
<evidence type="ECO:0000256" key="1">
    <source>
        <dbReference type="ARBA" id="ARBA00004651"/>
    </source>
</evidence>
<keyword evidence="3 8" id="KW-0813">Transport</keyword>
<dbReference type="CDD" id="cd06261">
    <property type="entry name" value="TM_PBP2"/>
    <property type="match status" value="1"/>
</dbReference>
<sequence>MSKDVSYINRPNRPLQIYAIFFLIFLYVPVLFLPLFSFNDSIYVKFPIEGFTLKWYGELMSREPVWAALMNSVKVGIATAVFSTTLGIFAAKAITRYRIPGKGPLVGFIMLPLVVPGIIFGVALLVLFSQMGVPLSLYTVTVGHIIICLPFSIATLLPRFEGFDQSVEEASADLGENGWWTFWRVTFPIVFPGILASLLLTFTVSFDEFIMAFFLTGTDPTLPMYIWGQLRFPQEFPSVLALSSMIIVASFIIVFVGQWINRDAAFGGVKGER</sequence>
<evidence type="ECO:0000313" key="10">
    <source>
        <dbReference type="EMBL" id="QGX97021.1"/>
    </source>
</evidence>
<keyword evidence="7 8" id="KW-0472">Membrane</keyword>
<dbReference type="EMBL" id="CP034348">
    <property type="protein sequence ID" value="QGX97021.1"/>
    <property type="molecule type" value="Genomic_DNA"/>
</dbReference>
<feature type="transmembrane region" description="Helical" evidence="8">
    <location>
        <begin position="103"/>
        <end position="129"/>
    </location>
</feature>
<gene>
    <name evidence="10" type="ORF">EI983_01510</name>
</gene>
<keyword evidence="4" id="KW-1003">Cell membrane</keyword>
<dbReference type="InterPro" id="IPR051789">
    <property type="entry name" value="Bact_Polyamine_Transport"/>
</dbReference>
<dbReference type="RefSeq" id="WP_157705525.1">
    <property type="nucleotide sequence ID" value="NZ_CP034348.1"/>
</dbReference>
<keyword evidence="5 8" id="KW-0812">Transmembrane</keyword>
<evidence type="ECO:0000256" key="7">
    <source>
        <dbReference type="ARBA" id="ARBA00023136"/>
    </source>
</evidence>
<dbReference type="SUPFAM" id="SSF161098">
    <property type="entry name" value="MetI-like"/>
    <property type="match status" value="1"/>
</dbReference>
<comment type="similarity">
    <text evidence="2">Belongs to the binding-protein-dependent transport system permease family. CysTW subfamily.</text>
</comment>
<dbReference type="GO" id="GO:0005886">
    <property type="term" value="C:plasma membrane"/>
    <property type="evidence" value="ECO:0007669"/>
    <property type="project" value="UniProtKB-SubCell"/>
</dbReference>
<dbReference type="OrthoDB" id="9782004at2"/>
<evidence type="ECO:0000256" key="5">
    <source>
        <dbReference type="ARBA" id="ARBA00022692"/>
    </source>
</evidence>
<evidence type="ECO:0000259" key="9">
    <source>
        <dbReference type="PROSITE" id="PS50928"/>
    </source>
</evidence>
<name>A0A6I6IMI3_9RHOB</name>
<protein>
    <submittedName>
        <fullName evidence="10">ABC transporter permease</fullName>
    </submittedName>
</protein>
<dbReference type="Proteomes" id="UP000428330">
    <property type="component" value="Chromosome"/>
</dbReference>
<dbReference type="PANTHER" id="PTHR43848">
    <property type="entry name" value="PUTRESCINE TRANSPORT SYSTEM PERMEASE PROTEIN POTI"/>
    <property type="match status" value="1"/>
</dbReference>
<feature type="transmembrane region" description="Helical" evidence="8">
    <location>
        <begin position="135"/>
        <end position="157"/>
    </location>
</feature>
<dbReference type="PROSITE" id="PS50928">
    <property type="entry name" value="ABC_TM1"/>
    <property type="match status" value="1"/>
</dbReference>
<dbReference type="PANTHER" id="PTHR43848:SF2">
    <property type="entry name" value="PUTRESCINE TRANSPORT SYSTEM PERMEASE PROTEIN POTI"/>
    <property type="match status" value="1"/>
</dbReference>
<dbReference type="KEGG" id="rom:EI983_01510"/>
<evidence type="ECO:0000256" key="6">
    <source>
        <dbReference type="ARBA" id="ARBA00022989"/>
    </source>
</evidence>
<feature type="transmembrane region" description="Helical" evidence="8">
    <location>
        <begin position="65"/>
        <end position="91"/>
    </location>
</feature>
<feature type="transmembrane region" description="Helical" evidence="8">
    <location>
        <begin position="178"/>
        <end position="203"/>
    </location>
</feature>
<accession>A0A6I6IMI3</accession>
<evidence type="ECO:0000256" key="3">
    <source>
        <dbReference type="ARBA" id="ARBA00022448"/>
    </source>
</evidence>
<evidence type="ECO:0000256" key="2">
    <source>
        <dbReference type="ARBA" id="ARBA00007069"/>
    </source>
</evidence>
<evidence type="ECO:0000313" key="11">
    <source>
        <dbReference type="Proteomes" id="UP000428330"/>
    </source>
</evidence>
<proteinExistence type="inferred from homology"/>
<dbReference type="Gene3D" id="1.10.3720.10">
    <property type="entry name" value="MetI-like"/>
    <property type="match status" value="1"/>
</dbReference>
<feature type="domain" description="ABC transmembrane type-1" evidence="9">
    <location>
        <begin position="69"/>
        <end position="257"/>
    </location>
</feature>